<evidence type="ECO:0000256" key="2">
    <source>
        <dbReference type="ARBA" id="ARBA00012856"/>
    </source>
</evidence>
<name>A0AAV2HQ47_LYMST</name>
<dbReference type="PROSITE" id="PS51330">
    <property type="entry name" value="DHFR_2"/>
    <property type="match status" value="1"/>
</dbReference>
<evidence type="ECO:0000256" key="6">
    <source>
        <dbReference type="ARBA" id="ARBA00048873"/>
    </source>
</evidence>
<evidence type="ECO:0000256" key="3">
    <source>
        <dbReference type="ARBA" id="ARBA00022563"/>
    </source>
</evidence>
<evidence type="ECO:0000256" key="1">
    <source>
        <dbReference type="ARBA" id="ARBA00004903"/>
    </source>
</evidence>
<evidence type="ECO:0000256" key="4">
    <source>
        <dbReference type="ARBA" id="ARBA00022857"/>
    </source>
</evidence>
<sequence>MKVQLIFRTARLPVPHRERLADMSDVSLTAIAAICDGNRGIGKNKELPWPFLKEDYEFYTGICMATRDPNKQNGVITGRVGWEAFPDSMKTHPRLSTVVTSTTLSADEPFCRGVARDFDEAVQMFTRAKDKDGVENIYILGGRVNYEHAVTDPRCRRLIITRIFQDFDADVFFPEFDHVFRRISDPDIDDRIREDPVTGIKFRFEVWEKI</sequence>
<comment type="catalytic activity">
    <reaction evidence="6">
        <text>(6S)-5,6,7,8-tetrahydrofolate + NADP(+) = 7,8-dihydrofolate + NADPH + H(+)</text>
        <dbReference type="Rhea" id="RHEA:15009"/>
        <dbReference type="ChEBI" id="CHEBI:15378"/>
        <dbReference type="ChEBI" id="CHEBI:57451"/>
        <dbReference type="ChEBI" id="CHEBI:57453"/>
        <dbReference type="ChEBI" id="CHEBI:57783"/>
        <dbReference type="ChEBI" id="CHEBI:58349"/>
        <dbReference type="EC" id="1.5.1.3"/>
    </reaction>
</comment>
<keyword evidence="3" id="KW-0554">One-carbon metabolism</keyword>
<comment type="caution">
    <text evidence="8">The sequence shown here is derived from an EMBL/GenBank/DDBJ whole genome shotgun (WGS) entry which is preliminary data.</text>
</comment>
<evidence type="ECO:0000313" key="9">
    <source>
        <dbReference type="Proteomes" id="UP001497497"/>
    </source>
</evidence>
<dbReference type="Proteomes" id="UP001497497">
    <property type="component" value="Unassembled WGS sequence"/>
</dbReference>
<dbReference type="InterPro" id="IPR024072">
    <property type="entry name" value="DHFR-like_dom_sf"/>
</dbReference>
<dbReference type="Pfam" id="PF00186">
    <property type="entry name" value="DHFR_1"/>
    <property type="match status" value="1"/>
</dbReference>
<dbReference type="GO" id="GO:0046452">
    <property type="term" value="P:dihydrofolate metabolic process"/>
    <property type="evidence" value="ECO:0007669"/>
    <property type="project" value="TreeGrafter"/>
</dbReference>
<dbReference type="AlphaFoldDB" id="A0AAV2HQ47"/>
<dbReference type="Gene3D" id="3.40.430.10">
    <property type="entry name" value="Dihydrofolate Reductase, subunit A"/>
    <property type="match status" value="1"/>
</dbReference>
<comment type="pathway">
    <text evidence="1">Cofactor biosynthesis; tetrahydrofolate biosynthesis; 5,6,7,8-tetrahydrofolate from 7,8-dihydrofolate: step 1/1.</text>
</comment>
<dbReference type="GO" id="GO:0006730">
    <property type="term" value="P:one-carbon metabolic process"/>
    <property type="evidence" value="ECO:0007669"/>
    <property type="project" value="UniProtKB-KW"/>
</dbReference>
<evidence type="ECO:0000259" key="7">
    <source>
        <dbReference type="PROSITE" id="PS51330"/>
    </source>
</evidence>
<dbReference type="InterPro" id="IPR001796">
    <property type="entry name" value="DHFR_dom"/>
</dbReference>
<dbReference type="PANTHER" id="PTHR48069">
    <property type="entry name" value="DIHYDROFOLATE REDUCTASE"/>
    <property type="match status" value="1"/>
</dbReference>
<accession>A0AAV2HQ47</accession>
<dbReference type="PRINTS" id="PR00070">
    <property type="entry name" value="DHFR"/>
</dbReference>
<dbReference type="GO" id="GO:0046655">
    <property type="term" value="P:folic acid metabolic process"/>
    <property type="evidence" value="ECO:0007669"/>
    <property type="project" value="TreeGrafter"/>
</dbReference>
<dbReference type="GO" id="GO:0046654">
    <property type="term" value="P:tetrahydrofolate biosynthetic process"/>
    <property type="evidence" value="ECO:0007669"/>
    <property type="project" value="InterPro"/>
</dbReference>
<keyword evidence="5" id="KW-0560">Oxidoreductase</keyword>
<dbReference type="GO" id="GO:0004146">
    <property type="term" value="F:dihydrofolate reductase activity"/>
    <property type="evidence" value="ECO:0007669"/>
    <property type="project" value="UniProtKB-EC"/>
</dbReference>
<organism evidence="8 9">
    <name type="scientific">Lymnaea stagnalis</name>
    <name type="common">Great pond snail</name>
    <name type="synonym">Helix stagnalis</name>
    <dbReference type="NCBI Taxonomy" id="6523"/>
    <lineage>
        <taxon>Eukaryota</taxon>
        <taxon>Metazoa</taxon>
        <taxon>Spiralia</taxon>
        <taxon>Lophotrochozoa</taxon>
        <taxon>Mollusca</taxon>
        <taxon>Gastropoda</taxon>
        <taxon>Heterobranchia</taxon>
        <taxon>Euthyneura</taxon>
        <taxon>Panpulmonata</taxon>
        <taxon>Hygrophila</taxon>
        <taxon>Lymnaeoidea</taxon>
        <taxon>Lymnaeidae</taxon>
        <taxon>Lymnaea</taxon>
    </lineage>
</organism>
<keyword evidence="4" id="KW-0521">NADP</keyword>
<evidence type="ECO:0000256" key="5">
    <source>
        <dbReference type="ARBA" id="ARBA00023002"/>
    </source>
</evidence>
<dbReference type="InterPro" id="IPR012259">
    <property type="entry name" value="DHFR"/>
</dbReference>
<keyword evidence="9" id="KW-1185">Reference proteome</keyword>
<dbReference type="GO" id="GO:0005739">
    <property type="term" value="C:mitochondrion"/>
    <property type="evidence" value="ECO:0007669"/>
    <property type="project" value="TreeGrafter"/>
</dbReference>
<dbReference type="CDD" id="cd00209">
    <property type="entry name" value="DHFR"/>
    <property type="match status" value="1"/>
</dbReference>
<gene>
    <name evidence="8" type="ORF">GSLYS_00009902001</name>
</gene>
<proteinExistence type="predicted"/>
<protein>
    <recommendedName>
        <fullName evidence="2">dihydrofolate reductase</fullName>
        <ecNumber evidence="2">1.5.1.3</ecNumber>
    </recommendedName>
</protein>
<reference evidence="8 9" key="1">
    <citation type="submission" date="2024-04" db="EMBL/GenBank/DDBJ databases">
        <authorList>
            <consortium name="Genoscope - CEA"/>
            <person name="William W."/>
        </authorList>
    </citation>
    <scope>NUCLEOTIDE SEQUENCE [LARGE SCALE GENOMIC DNA]</scope>
</reference>
<dbReference type="GO" id="GO:0050661">
    <property type="term" value="F:NADP binding"/>
    <property type="evidence" value="ECO:0007669"/>
    <property type="project" value="InterPro"/>
</dbReference>
<evidence type="ECO:0000313" key="8">
    <source>
        <dbReference type="EMBL" id="CAL1535987.1"/>
    </source>
</evidence>
<dbReference type="SUPFAM" id="SSF53597">
    <property type="entry name" value="Dihydrofolate reductase-like"/>
    <property type="match status" value="1"/>
</dbReference>
<feature type="domain" description="DHFR" evidence="7">
    <location>
        <begin position="27"/>
        <end position="209"/>
    </location>
</feature>
<dbReference type="EMBL" id="CAXITT010000216">
    <property type="protein sequence ID" value="CAL1535987.1"/>
    <property type="molecule type" value="Genomic_DNA"/>
</dbReference>
<dbReference type="PANTHER" id="PTHR48069:SF3">
    <property type="entry name" value="DIHYDROFOLATE REDUCTASE"/>
    <property type="match status" value="1"/>
</dbReference>
<dbReference type="EC" id="1.5.1.3" evidence="2"/>